<proteinExistence type="predicted"/>
<protein>
    <submittedName>
        <fullName evidence="2">Uncharacterized protein</fullName>
    </submittedName>
</protein>
<dbReference type="HOGENOM" id="CLU_1826608_0_0_1"/>
<sequence>MRKERQETNDNNTMGAVDCFTREPRVSSRGGSGGCKHPSRILPWKSIADHHRSIAQPISKSSHGSFEIARLEVLVQVLSLHRSEKISPNEWYTTSWDSSSLIRNLDRNVFLAFNNDDLDWRIRGFIIWAISFNNGSERVLQ</sequence>
<organism evidence="2 3">
    <name type="scientific">Thanatephorus cucumeris (strain AG1-IA)</name>
    <name type="common">Rice sheath blight fungus</name>
    <name type="synonym">Rhizoctonia solani</name>
    <dbReference type="NCBI Taxonomy" id="983506"/>
    <lineage>
        <taxon>Eukaryota</taxon>
        <taxon>Fungi</taxon>
        <taxon>Dikarya</taxon>
        <taxon>Basidiomycota</taxon>
        <taxon>Agaricomycotina</taxon>
        <taxon>Agaricomycetes</taxon>
        <taxon>Cantharellales</taxon>
        <taxon>Ceratobasidiaceae</taxon>
        <taxon>Rhizoctonia</taxon>
        <taxon>Rhizoctonia solani AG-1</taxon>
    </lineage>
</organism>
<gene>
    <name evidence="2" type="ORF">AG1IA_02680</name>
</gene>
<name>L8X2T5_THACA</name>
<feature type="region of interest" description="Disordered" evidence="1">
    <location>
        <begin position="1"/>
        <end position="37"/>
    </location>
</feature>
<dbReference type="AlphaFoldDB" id="L8X2T5"/>
<comment type="caution">
    <text evidence="2">The sequence shown here is derived from an EMBL/GenBank/DDBJ whole genome shotgun (WGS) entry which is preliminary data.</text>
</comment>
<evidence type="ECO:0000313" key="3">
    <source>
        <dbReference type="Proteomes" id="UP000011668"/>
    </source>
</evidence>
<reference evidence="2 3" key="1">
    <citation type="journal article" date="2013" name="Nat. Commun.">
        <title>The evolution and pathogenic mechanisms of the rice sheath blight pathogen.</title>
        <authorList>
            <person name="Zheng A."/>
            <person name="Lin R."/>
            <person name="Xu L."/>
            <person name="Qin P."/>
            <person name="Tang C."/>
            <person name="Ai P."/>
            <person name="Zhang D."/>
            <person name="Liu Y."/>
            <person name="Sun Z."/>
            <person name="Feng H."/>
            <person name="Wang Y."/>
            <person name="Chen Y."/>
            <person name="Liang X."/>
            <person name="Fu R."/>
            <person name="Li Q."/>
            <person name="Zhang J."/>
            <person name="Yu X."/>
            <person name="Xie Z."/>
            <person name="Ding L."/>
            <person name="Guan P."/>
            <person name="Tang J."/>
            <person name="Liang Y."/>
            <person name="Wang S."/>
            <person name="Deng Q."/>
            <person name="Li S."/>
            <person name="Zhu J."/>
            <person name="Wang L."/>
            <person name="Liu H."/>
            <person name="Li P."/>
        </authorList>
    </citation>
    <scope>NUCLEOTIDE SEQUENCE [LARGE SCALE GENOMIC DNA]</scope>
    <source>
        <strain evidence="3">AG-1 IA</strain>
    </source>
</reference>
<dbReference type="EMBL" id="AFRT01000581">
    <property type="protein sequence ID" value="ELU43313.1"/>
    <property type="molecule type" value="Genomic_DNA"/>
</dbReference>
<dbReference type="Proteomes" id="UP000011668">
    <property type="component" value="Unassembled WGS sequence"/>
</dbReference>
<accession>L8X2T5</accession>
<evidence type="ECO:0000256" key="1">
    <source>
        <dbReference type="SAM" id="MobiDB-lite"/>
    </source>
</evidence>
<evidence type="ECO:0000313" key="2">
    <source>
        <dbReference type="EMBL" id="ELU43313.1"/>
    </source>
</evidence>
<keyword evidence="3" id="KW-1185">Reference proteome</keyword>